<evidence type="ECO:0008006" key="3">
    <source>
        <dbReference type="Google" id="ProtNLM"/>
    </source>
</evidence>
<evidence type="ECO:0000313" key="1">
    <source>
        <dbReference type="EMBL" id="RAK68871.1"/>
    </source>
</evidence>
<accession>A0A328BQT2</accession>
<dbReference type="Proteomes" id="UP000249524">
    <property type="component" value="Unassembled WGS sequence"/>
</dbReference>
<protein>
    <recommendedName>
        <fullName evidence="3">Helix-turn-helix domain-containing protein</fullName>
    </recommendedName>
</protein>
<organism evidence="1 2">
    <name type="scientific">Phenylobacterium kunshanense</name>
    <dbReference type="NCBI Taxonomy" id="1445034"/>
    <lineage>
        <taxon>Bacteria</taxon>
        <taxon>Pseudomonadati</taxon>
        <taxon>Pseudomonadota</taxon>
        <taxon>Alphaproteobacteria</taxon>
        <taxon>Caulobacterales</taxon>
        <taxon>Caulobacteraceae</taxon>
        <taxon>Phenylobacterium</taxon>
    </lineage>
</organism>
<dbReference type="EMBL" id="QFYS01000001">
    <property type="protein sequence ID" value="RAK68871.1"/>
    <property type="molecule type" value="Genomic_DNA"/>
</dbReference>
<proteinExistence type="predicted"/>
<evidence type="ECO:0000313" key="2">
    <source>
        <dbReference type="Proteomes" id="UP000249524"/>
    </source>
</evidence>
<comment type="caution">
    <text evidence="1">The sequence shown here is derived from an EMBL/GenBank/DDBJ whole genome shotgun (WGS) entry which is preliminary data.</text>
</comment>
<dbReference type="RefSeq" id="WP_111274363.1">
    <property type="nucleotide sequence ID" value="NZ_QFYS01000001.1"/>
</dbReference>
<reference evidence="1 2" key="1">
    <citation type="submission" date="2018-05" db="EMBL/GenBank/DDBJ databases">
        <authorList>
            <person name="Lanie J.A."/>
            <person name="Ng W.-L."/>
            <person name="Kazmierczak K.M."/>
            <person name="Andrzejewski T.M."/>
            <person name="Davidsen T.M."/>
            <person name="Wayne K.J."/>
            <person name="Tettelin H."/>
            <person name="Glass J.I."/>
            <person name="Rusch D."/>
            <person name="Podicherti R."/>
            <person name="Tsui H.-C.T."/>
            <person name="Winkler M.E."/>
        </authorList>
    </citation>
    <scope>NUCLEOTIDE SEQUENCE [LARGE SCALE GENOMIC DNA]</scope>
    <source>
        <strain evidence="1 2">BUT-10</strain>
    </source>
</reference>
<keyword evidence="2" id="KW-1185">Reference proteome</keyword>
<gene>
    <name evidence="1" type="ORF">DJ019_02325</name>
</gene>
<dbReference type="AlphaFoldDB" id="A0A328BQT2"/>
<name>A0A328BQT2_9CAUL</name>
<sequence>MSEVTSKRRSGAGYSIPAAAAEVGASYKTFLAAVDRGHVRVVEFGGLRRVPAAEVARLKALFSGAGEAA</sequence>